<dbReference type="Proteomes" id="UP000005707">
    <property type="component" value="Unassembled WGS sequence"/>
</dbReference>
<dbReference type="STRING" id="1033810.HLPCO_002060"/>
<dbReference type="InterPro" id="IPR036271">
    <property type="entry name" value="Tet_transcr_reg_TetR-rel_C_sf"/>
</dbReference>
<dbReference type="FunCoup" id="U2EAG3">
    <property type="interactions" value="36"/>
</dbReference>
<reference evidence="4 5" key="1">
    <citation type="journal article" date="2011" name="J. Bacteriol.">
        <title>Genome sequence of Haloplasma contractile, an unusual contractile bacterium from a deep-sea anoxic brine lake.</title>
        <authorList>
            <person name="Antunes A."/>
            <person name="Alam I."/>
            <person name="El Dorry H."/>
            <person name="Siam R."/>
            <person name="Robertson A."/>
            <person name="Bajic V.B."/>
            <person name="Stingl U."/>
        </authorList>
    </citation>
    <scope>NUCLEOTIDE SEQUENCE [LARGE SCALE GENOMIC DNA]</scope>
    <source>
        <strain evidence="4 5">SSD-17B</strain>
    </source>
</reference>
<keyword evidence="1 2" id="KW-0238">DNA-binding</keyword>
<evidence type="ECO:0000313" key="5">
    <source>
        <dbReference type="Proteomes" id="UP000005707"/>
    </source>
</evidence>
<dbReference type="PANTHER" id="PTHR43479:SF11">
    <property type="entry name" value="ACREF_ENVCD OPERON REPRESSOR-RELATED"/>
    <property type="match status" value="1"/>
</dbReference>
<sequence length="201" mass="23701">MVDHLVKEPKTKRGKDTLQRICDSAEHIFYEKGYYNTSINEIADRASVAPGTFYIYFNDKLSVYRYILLQFSTAIRKQIKVATQDLTTRFEIEFIGLKTYLEFFKNHKSLDRLIWECQYVDYDLFRNYYESFADGYIKGIKEAQKNKEIKDIDPTTVSYMLMGISSFIGLKYINFDDVDNLDQIIEDVMSILKDGLFINKK</sequence>
<reference evidence="4 5" key="2">
    <citation type="journal article" date="2013" name="PLoS ONE">
        <title>INDIGO - INtegrated Data Warehouse of MIcrobial GenOmes with Examples from the Red Sea Extremophiles.</title>
        <authorList>
            <person name="Alam I."/>
            <person name="Antunes A."/>
            <person name="Kamau A.A."/>
            <person name="Ba Alawi W."/>
            <person name="Kalkatawi M."/>
            <person name="Stingl U."/>
            <person name="Bajic V.B."/>
        </authorList>
    </citation>
    <scope>NUCLEOTIDE SEQUENCE [LARGE SCALE GENOMIC DNA]</scope>
    <source>
        <strain evidence="4 5">SSD-17B</strain>
    </source>
</reference>
<dbReference type="PROSITE" id="PS50977">
    <property type="entry name" value="HTH_TETR_2"/>
    <property type="match status" value="1"/>
</dbReference>
<dbReference type="Pfam" id="PF00440">
    <property type="entry name" value="TetR_N"/>
    <property type="match status" value="1"/>
</dbReference>
<dbReference type="eggNOG" id="COG1309">
    <property type="taxonomic scope" value="Bacteria"/>
</dbReference>
<name>U2EAG3_9MOLU</name>
<dbReference type="InParanoid" id="U2EAG3"/>
<dbReference type="EMBL" id="AFNU02000007">
    <property type="protein sequence ID" value="ERJ11821.1"/>
    <property type="molecule type" value="Genomic_DNA"/>
</dbReference>
<protein>
    <submittedName>
        <fullName evidence="4">Transcriptional regulator AcrR family protein</fullName>
    </submittedName>
</protein>
<dbReference type="InterPro" id="IPR009057">
    <property type="entry name" value="Homeodomain-like_sf"/>
</dbReference>
<proteinExistence type="predicted"/>
<dbReference type="PANTHER" id="PTHR43479">
    <property type="entry name" value="ACREF/ENVCD OPERON REPRESSOR-RELATED"/>
    <property type="match status" value="1"/>
</dbReference>
<accession>U2EAG3</accession>
<gene>
    <name evidence="4" type="ORF">HLPCO_002060</name>
</gene>
<dbReference type="InterPro" id="IPR050624">
    <property type="entry name" value="HTH-type_Tx_Regulator"/>
</dbReference>
<evidence type="ECO:0000259" key="3">
    <source>
        <dbReference type="PROSITE" id="PS50977"/>
    </source>
</evidence>
<dbReference type="OrthoDB" id="9812484at2"/>
<feature type="DNA-binding region" description="H-T-H motif" evidence="2">
    <location>
        <begin position="38"/>
        <end position="57"/>
    </location>
</feature>
<comment type="caution">
    <text evidence="4">The sequence shown here is derived from an EMBL/GenBank/DDBJ whole genome shotgun (WGS) entry which is preliminary data.</text>
</comment>
<organism evidence="4 5">
    <name type="scientific">Haloplasma contractile SSD-17B</name>
    <dbReference type="NCBI Taxonomy" id="1033810"/>
    <lineage>
        <taxon>Bacteria</taxon>
        <taxon>Bacillati</taxon>
        <taxon>Mycoplasmatota</taxon>
        <taxon>Mollicutes</taxon>
        <taxon>Haloplasmatales</taxon>
        <taxon>Haloplasmataceae</taxon>
        <taxon>Haloplasma</taxon>
    </lineage>
</organism>
<evidence type="ECO:0000256" key="2">
    <source>
        <dbReference type="PROSITE-ProRule" id="PRU00335"/>
    </source>
</evidence>
<dbReference type="RefSeq" id="WP_008824557.1">
    <property type="nucleotide sequence ID" value="NZ_AFNU02000007.1"/>
</dbReference>
<dbReference type="AlphaFoldDB" id="U2EAG3"/>
<evidence type="ECO:0000256" key="1">
    <source>
        <dbReference type="ARBA" id="ARBA00023125"/>
    </source>
</evidence>
<dbReference type="SUPFAM" id="SSF48498">
    <property type="entry name" value="Tetracyclin repressor-like, C-terminal domain"/>
    <property type="match status" value="1"/>
</dbReference>
<dbReference type="SUPFAM" id="SSF46689">
    <property type="entry name" value="Homeodomain-like"/>
    <property type="match status" value="1"/>
</dbReference>
<dbReference type="InterPro" id="IPR001647">
    <property type="entry name" value="HTH_TetR"/>
</dbReference>
<dbReference type="Gene3D" id="1.10.357.10">
    <property type="entry name" value="Tetracycline Repressor, domain 2"/>
    <property type="match status" value="1"/>
</dbReference>
<keyword evidence="5" id="KW-1185">Reference proteome</keyword>
<dbReference type="GO" id="GO:0003677">
    <property type="term" value="F:DNA binding"/>
    <property type="evidence" value="ECO:0007669"/>
    <property type="project" value="UniProtKB-UniRule"/>
</dbReference>
<feature type="domain" description="HTH tetR-type" evidence="3">
    <location>
        <begin position="15"/>
        <end position="75"/>
    </location>
</feature>
<dbReference type="PRINTS" id="PR00455">
    <property type="entry name" value="HTHTETR"/>
</dbReference>
<evidence type="ECO:0000313" key="4">
    <source>
        <dbReference type="EMBL" id="ERJ11821.1"/>
    </source>
</evidence>